<accession>A0ABP7YMT4</accession>
<dbReference type="SUPFAM" id="SSF48295">
    <property type="entry name" value="TrpR-like"/>
    <property type="match status" value="1"/>
</dbReference>
<reference evidence="1" key="1">
    <citation type="journal article" date="2014" name="Int. J. Syst. Evol. Microbiol.">
        <title>Complete genome of a new Firmicutes species belonging to the dominant human colonic microbiota ('Ruminococcus bicirculans') reveals two chromosomes and a selective capacity to utilize plant glucans.</title>
        <authorList>
            <consortium name="NISC Comparative Sequencing Program"/>
            <person name="Wegmann U."/>
            <person name="Louis P."/>
            <person name="Goesmann A."/>
            <person name="Henrissat B."/>
            <person name="Duncan S.H."/>
            <person name="Flint H.J."/>
        </authorList>
    </citation>
    <scope>NUCLEOTIDE SEQUENCE</scope>
    <source>
        <strain evidence="1">JCM 16704</strain>
    </source>
</reference>
<reference evidence="3" key="2">
    <citation type="journal article" date="2019" name="Int. J. Syst. Evol. Microbiol.">
        <title>The Global Catalogue of Microorganisms (GCM) 10K type strain sequencing project: providing services to taxonomists for standard genome sequencing and annotation.</title>
        <authorList>
            <consortium name="The Broad Institute Genomics Platform"/>
            <consortium name="The Broad Institute Genome Sequencing Center for Infectious Disease"/>
            <person name="Wu L."/>
            <person name="Ma J."/>
        </authorList>
    </citation>
    <scope>NUCLEOTIDE SEQUENCE [LARGE SCALE GENOMIC DNA]</scope>
    <source>
        <strain evidence="3">JCM 16704</strain>
    </source>
</reference>
<dbReference type="EMBL" id="BAAAZI010000009">
    <property type="protein sequence ID" value="GAA4141219.1"/>
    <property type="molecule type" value="Genomic_DNA"/>
</dbReference>
<reference evidence="1" key="3">
    <citation type="submission" date="2023-12" db="EMBL/GenBank/DDBJ databases">
        <authorList>
            <person name="Sun Q."/>
            <person name="Inoue M."/>
        </authorList>
    </citation>
    <scope>NUCLEOTIDE SEQUENCE</scope>
    <source>
        <strain evidence="1">JCM 16704</strain>
    </source>
</reference>
<dbReference type="InterPro" id="IPR010921">
    <property type="entry name" value="Trp_repressor/repl_initiator"/>
</dbReference>
<comment type="caution">
    <text evidence="1">The sequence shown here is derived from an EMBL/GenBank/DDBJ whole genome shotgun (WGS) entry which is preliminary data.</text>
</comment>
<dbReference type="Proteomes" id="UP001500101">
    <property type="component" value="Unassembled WGS sequence"/>
</dbReference>
<evidence type="ECO:0008006" key="4">
    <source>
        <dbReference type="Google" id="ProtNLM"/>
    </source>
</evidence>
<evidence type="ECO:0000313" key="1">
    <source>
        <dbReference type="EMBL" id="GAA4138551.1"/>
    </source>
</evidence>
<keyword evidence="3" id="KW-1185">Reference proteome</keyword>
<organism evidence="1 3">
    <name type="scientific">Sphingobacterium kyonggiense</name>
    <dbReference type="NCBI Taxonomy" id="714075"/>
    <lineage>
        <taxon>Bacteria</taxon>
        <taxon>Pseudomonadati</taxon>
        <taxon>Bacteroidota</taxon>
        <taxon>Sphingobacteriia</taxon>
        <taxon>Sphingobacteriales</taxon>
        <taxon>Sphingobacteriaceae</taxon>
        <taxon>Sphingobacterium</taxon>
    </lineage>
</organism>
<evidence type="ECO:0000313" key="3">
    <source>
        <dbReference type="Proteomes" id="UP001500101"/>
    </source>
</evidence>
<sequence>MSKPTKKRKGGVAPVHSDTLKILVAREYLEGKLSHSELARKHNLNSEATSRYFLKWYEQWESELDLEVPTDAPELDLSNKSERELRDDLFEANLKITALEMMIKKAEELFGTEIGKKSGAKSSKK</sequence>
<protein>
    <recommendedName>
        <fullName evidence="4">Transposase</fullName>
    </recommendedName>
</protein>
<proteinExistence type="predicted"/>
<dbReference type="EMBL" id="BAAAZI010000006">
    <property type="protein sequence ID" value="GAA4138551.1"/>
    <property type="molecule type" value="Genomic_DNA"/>
</dbReference>
<gene>
    <name evidence="1" type="ORF">GCM10022216_15770</name>
    <name evidence="2" type="ORF">GCM10022216_21010</name>
</gene>
<evidence type="ECO:0000313" key="2">
    <source>
        <dbReference type="EMBL" id="GAA4141219.1"/>
    </source>
</evidence>
<dbReference type="RefSeq" id="WP_344674080.1">
    <property type="nucleotide sequence ID" value="NZ_BAAAZI010000006.1"/>
</dbReference>
<name>A0ABP7YMT4_9SPHI</name>